<evidence type="ECO:0000256" key="7">
    <source>
        <dbReference type="ARBA" id="ARBA00022967"/>
    </source>
</evidence>
<evidence type="ECO:0000256" key="1">
    <source>
        <dbReference type="ARBA" id="ARBA00004202"/>
    </source>
</evidence>
<gene>
    <name evidence="10" type="ORF">EDC37_11038</name>
</gene>
<comment type="subcellular location">
    <subcellularLocation>
        <location evidence="1">Cell membrane</location>
        <topology evidence="1">Peripheral membrane protein</topology>
    </subcellularLocation>
</comment>
<dbReference type="PANTHER" id="PTHR43553">
    <property type="entry name" value="HEAVY METAL TRANSPORTER"/>
    <property type="match status" value="1"/>
</dbReference>
<reference evidence="10 11" key="1">
    <citation type="submission" date="2019-03" db="EMBL/GenBank/DDBJ databases">
        <title>Genomic Encyclopedia of Type Strains, Phase IV (KMG-IV): sequencing the most valuable type-strain genomes for metagenomic binning, comparative biology and taxonomic classification.</title>
        <authorList>
            <person name="Goeker M."/>
        </authorList>
    </citation>
    <scope>NUCLEOTIDE SEQUENCE [LARGE SCALE GENOMIC DNA]</scope>
    <source>
        <strain evidence="10 11">DSM 20467</strain>
    </source>
</reference>
<organism evidence="10 11">
    <name type="scientific">Pectinatus cerevisiiphilus</name>
    <dbReference type="NCBI Taxonomy" id="86956"/>
    <lineage>
        <taxon>Bacteria</taxon>
        <taxon>Bacillati</taxon>
        <taxon>Bacillota</taxon>
        <taxon>Negativicutes</taxon>
        <taxon>Selenomonadales</taxon>
        <taxon>Selenomonadaceae</taxon>
        <taxon>Pectinatus</taxon>
    </lineage>
</organism>
<dbReference type="GO" id="GO:0042626">
    <property type="term" value="F:ATPase-coupled transmembrane transporter activity"/>
    <property type="evidence" value="ECO:0007669"/>
    <property type="project" value="TreeGrafter"/>
</dbReference>
<dbReference type="PROSITE" id="PS50893">
    <property type="entry name" value="ABC_TRANSPORTER_2"/>
    <property type="match status" value="1"/>
</dbReference>
<evidence type="ECO:0000313" key="11">
    <source>
        <dbReference type="Proteomes" id="UP000295188"/>
    </source>
</evidence>
<dbReference type="Proteomes" id="UP000295188">
    <property type="component" value="Unassembled WGS sequence"/>
</dbReference>
<dbReference type="InterPro" id="IPR015856">
    <property type="entry name" value="ABC_transpr_CbiO/EcfA_su"/>
</dbReference>
<protein>
    <submittedName>
        <fullName evidence="10">Cobalt/nickel transport system ATP-binding protein</fullName>
    </submittedName>
</protein>
<dbReference type="InterPro" id="IPR017871">
    <property type="entry name" value="ABC_transporter-like_CS"/>
</dbReference>
<evidence type="ECO:0000256" key="2">
    <source>
        <dbReference type="ARBA" id="ARBA00005417"/>
    </source>
</evidence>
<keyword evidence="5" id="KW-0547">Nucleotide-binding</keyword>
<dbReference type="CDD" id="cd03225">
    <property type="entry name" value="ABC_cobalt_CbiO_domain1"/>
    <property type="match status" value="1"/>
</dbReference>
<keyword evidence="3" id="KW-0813">Transport</keyword>
<evidence type="ECO:0000256" key="8">
    <source>
        <dbReference type="ARBA" id="ARBA00023136"/>
    </source>
</evidence>
<keyword evidence="7" id="KW-1278">Translocase</keyword>
<evidence type="ECO:0000313" key="10">
    <source>
        <dbReference type="EMBL" id="TCS78408.1"/>
    </source>
</evidence>
<keyword evidence="6 10" id="KW-0067">ATP-binding</keyword>
<dbReference type="SMART" id="SM00382">
    <property type="entry name" value="AAA"/>
    <property type="match status" value="1"/>
</dbReference>
<dbReference type="SUPFAM" id="SSF52540">
    <property type="entry name" value="P-loop containing nucleoside triphosphate hydrolases"/>
    <property type="match status" value="1"/>
</dbReference>
<evidence type="ECO:0000256" key="4">
    <source>
        <dbReference type="ARBA" id="ARBA00022475"/>
    </source>
</evidence>
<comment type="caution">
    <text evidence="10">The sequence shown here is derived from an EMBL/GenBank/DDBJ whole genome shotgun (WGS) entry which is preliminary data.</text>
</comment>
<dbReference type="InterPro" id="IPR003439">
    <property type="entry name" value="ABC_transporter-like_ATP-bd"/>
</dbReference>
<comment type="similarity">
    <text evidence="2">Belongs to the ABC transporter superfamily.</text>
</comment>
<feature type="domain" description="ABC transporter" evidence="9">
    <location>
        <begin position="5"/>
        <end position="223"/>
    </location>
</feature>
<sequence>MVPLIELSHVEYGYDGVIALQDISFKINTGELILLVGPNGCGKSTLFKLLNGLIFPSKGKYIFDEQEITPQLLKNNSEAKKFHKRIGYVFQNPDAQLFNPTVYDEIAFGPRQLQFSEAAVNERVESLLDFLQIENLRDRAPYHLSGGEKKKVSIAAVLALNPDILMMDEPLNGLDEKARIWIENFITDFSSAGKTMLIASHEKELLARQHIKMLKFNEKHQLVL</sequence>
<dbReference type="InterPro" id="IPR027417">
    <property type="entry name" value="P-loop_NTPase"/>
</dbReference>
<evidence type="ECO:0000256" key="6">
    <source>
        <dbReference type="ARBA" id="ARBA00022840"/>
    </source>
</evidence>
<accession>A0A4R3K6M1</accession>
<dbReference type="EMBL" id="SMAA01000010">
    <property type="protein sequence ID" value="TCS78408.1"/>
    <property type="molecule type" value="Genomic_DNA"/>
</dbReference>
<dbReference type="Gene3D" id="3.40.50.300">
    <property type="entry name" value="P-loop containing nucleotide triphosphate hydrolases"/>
    <property type="match status" value="1"/>
</dbReference>
<evidence type="ECO:0000256" key="3">
    <source>
        <dbReference type="ARBA" id="ARBA00022448"/>
    </source>
</evidence>
<proteinExistence type="inferred from homology"/>
<keyword evidence="4" id="KW-1003">Cell membrane</keyword>
<evidence type="ECO:0000259" key="9">
    <source>
        <dbReference type="PROSITE" id="PS50893"/>
    </source>
</evidence>
<dbReference type="GO" id="GO:0043190">
    <property type="term" value="C:ATP-binding cassette (ABC) transporter complex"/>
    <property type="evidence" value="ECO:0007669"/>
    <property type="project" value="TreeGrafter"/>
</dbReference>
<dbReference type="OrthoDB" id="197875at2"/>
<dbReference type="Pfam" id="PF00005">
    <property type="entry name" value="ABC_tran"/>
    <property type="match status" value="1"/>
</dbReference>
<dbReference type="PROSITE" id="PS00211">
    <property type="entry name" value="ABC_TRANSPORTER_1"/>
    <property type="match status" value="1"/>
</dbReference>
<dbReference type="InterPro" id="IPR050095">
    <property type="entry name" value="ECF_ABC_transporter_ATP-bd"/>
</dbReference>
<dbReference type="RefSeq" id="WP_132549952.1">
    <property type="nucleotide sequence ID" value="NZ_SMAA01000010.1"/>
</dbReference>
<keyword evidence="8" id="KW-0472">Membrane</keyword>
<dbReference type="GO" id="GO:0016887">
    <property type="term" value="F:ATP hydrolysis activity"/>
    <property type="evidence" value="ECO:0007669"/>
    <property type="project" value="InterPro"/>
</dbReference>
<dbReference type="GO" id="GO:0005524">
    <property type="term" value="F:ATP binding"/>
    <property type="evidence" value="ECO:0007669"/>
    <property type="project" value="UniProtKB-KW"/>
</dbReference>
<dbReference type="InterPro" id="IPR003593">
    <property type="entry name" value="AAA+_ATPase"/>
</dbReference>
<name>A0A4R3K6M1_9FIRM</name>
<dbReference type="AlphaFoldDB" id="A0A4R3K6M1"/>
<keyword evidence="11" id="KW-1185">Reference proteome</keyword>
<evidence type="ECO:0000256" key="5">
    <source>
        <dbReference type="ARBA" id="ARBA00022741"/>
    </source>
</evidence>